<dbReference type="SUPFAM" id="SSF103025">
    <property type="entry name" value="Folate-binding domain"/>
    <property type="match status" value="1"/>
</dbReference>
<dbReference type="RefSeq" id="WP_021796394.1">
    <property type="nucleotide sequence ID" value="NZ_ACVN02000035.1"/>
</dbReference>
<keyword evidence="2" id="KW-1185">Reference proteome</keyword>
<name>U2S960_9ACTN</name>
<protein>
    <submittedName>
        <fullName evidence="1">Glycine cleavage T-protein</fullName>
    </submittedName>
</protein>
<dbReference type="GeneID" id="95359921"/>
<dbReference type="Gene3D" id="3.30.1360.120">
    <property type="entry name" value="Probable tRNA modification gtpase trme, domain 1"/>
    <property type="match status" value="1"/>
</dbReference>
<evidence type="ECO:0000313" key="2">
    <source>
        <dbReference type="Proteomes" id="UP000017052"/>
    </source>
</evidence>
<dbReference type="OrthoDB" id="2055370at2"/>
<proteinExistence type="predicted"/>
<dbReference type="SUPFAM" id="SSF101790">
    <property type="entry name" value="Aminomethyltransferase beta-barrel domain"/>
    <property type="match status" value="1"/>
</dbReference>
<reference evidence="1" key="1">
    <citation type="submission" date="2013-08" db="EMBL/GenBank/DDBJ databases">
        <authorList>
            <person name="Durkin A.S."/>
            <person name="Haft D.R."/>
            <person name="McCorrison J."/>
            <person name="Torralba M."/>
            <person name="Gillis M."/>
            <person name="Haft D.H."/>
            <person name="Methe B."/>
            <person name="Sutton G."/>
            <person name="Nelson K.E."/>
        </authorList>
    </citation>
    <scope>NUCLEOTIDE SEQUENCE [LARGE SCALE GENOMIC DNA]</scope>
    <source>
        <strain evidence="1">F0233</strain>
    </source>
</reference>
<accession>U2S960</accession>
<dbReference type="PIRSF" id="PIRSF006487">
    <property type="entry name" value="GcvT"/>
    <property type="match status" value="1"/>
</dbReference>
<gene>
    <name evidence="1" type="ORF">HMPREF0682_2848</name>
</gene>
<dbReference type="InterPro" id="IPR029043">
    <property type="entry name" value="GcvT/YgfZ_C"/>
</dbReference>
<comment type="caution">
    <text evidence="1">The sequence shown here is derived from an EMBL/GenBank/DDBJ whole genome shotgun (WGS) entry which is preliminary data.</text>
</comment>
<dbReference type="EMBL" id="ACVN02000035">
    <property type="protein sequence ID" value="ERK62178.1"/>
    <property type="molecule type" value="Genomic_DNA"/>
</dbReference>
<dbReference type="Proteomes" id="UP000017052">
    <property type="component" value="Unassembled WGS sequence"/>
</dbReference>
<dbReference type="AlphaFoldDB" id="U2S960"/>
<sequence length="337" mass="35925">MTAQTDYQIIRNSIAVHTLGAPLVRLTGDDRLEFLDGFLSRSSDFVDPDTARECLALGDDGRPFAILLHLELDEVSWLVPRSAVGAEELVDYLGSMDVPDGVTVDVAPSGWRAIAFEGAGAWKVAGDFIDYDISGLVLHGITEITIPGADRGTSAIMARVSTSGEYGYLVVTDAAGIAELTIAEKARALGGAVIGDAALARVEAEAGTPHYAFGIRGRDLTEMDLSWLIDWNRIGEFRGSDALTAPTREQRRLVPFIAAAGSTIEPSAPVLADGQRIGEVIYVTPSANPDEELGFAIVEAPFWVPGIELSLEGEDGTTIRTVALPRVLARSSVERMA</sequence>
<organism evidence="1 2">
    <name type="scientific">Propionibacterium acidifaciens F0233</name>
    <dbReference type="NCBI Taxonomy" id="553198"/>
    <lineage>
        <taxon>Bacteria</taxon>
        <taxon>Bacillati</taxon>
        <taxon>Actinomycetota</taxon>
        <taxon>Actinomycetes</taxon>
        <taxon>Propionibacteriales</taxon>
        <taxon>Propionibacteriaceae</taxon>
        <taxon>Propionibacterium</taxon>
    </lineage>
</organism>
<dbReference type="InterPro" id="IPR027266">
    <property type="entry name" value="TrmE/GcvT-like"/>
</dbReference>
<evidence type="ECO:0000313" key="1">
    <source>
        <dbReference type="EMBL" id="ERK62178.1"/>
    </source>
</evidence>